<dbReference type="GO" id="GO:0016491">
    <property type="term" value="F:oxidoreductase activity"/>
    <property type="evidence" value="ECO:0007669"/>
    <property type="project" value="InterPro"/>
</dbReference>
<proteinExistence type="inferred from homology"/>
<dbReference type="PANTHER" id="PTHR34598:SF3">
    <property type="entry name" value="OXIDOREDUCTASE AN1597"/>
    <property type="match status" value="1"/>
</dbReference>
<evidence type="ECO:0000313" key="2">
    <source>
        <dbReference type="EMBL" id="CAE7197690.1"/>
    </source>
</evidence>
<sequence>MATEAIMNGYYRPEVEVKPGEKMYADFSCCIGGYLPVLKYFCLPPCSPSCLRTLRTMSKAKSRVPVKVEDARKKQVEEGLSKRDFFDKYGFVLFEHPTKMAAEDWLKHSSVAGVERKPEPGEASPVREIYTKELEPLVRELLPNVADISWPFGALRRGPGGPNTSYGLGIHQDYGLYPADLDNTYDKRLGSFEQFMERLKDPSTAGYMVLNFWRPVLPMKGPVKSFPLALCDPNTVKVEEVLSQETYGFVAGGQVSTCIKFSADHKWYYYPDVTKDEVLVMKQFQYERGVEAPYDRIRTVFHSAFKHAEASPTEEPRCSSEYRVPVWLK</sequence>
<keyword evidence="3" id="KW-1185">Reference proteome</keyword>
<dbReference type="PANTHER" id="PTHR34598">
    <property type="entry name" value="BLL6449 PROTEIN"/>
    <property type="match status" value="1"/>
</dbReference>
<organism evidence="2 3">
    <name type="scientific">Symbiodinium natans</name>
    <dbReference type="NCBI Taxonomy" id="878477"/>
    <lineage>
        <taxon>Eukaryota</taxon>
        <taxon>Sar</taxon>
        <taxon>Alveolata</taxon>
        <taxon>Dinophyceae</taxon>
        <taxon>Suessiales</taxon>
        <taxon>Symbiodiniaceae</taxon>
        <taxon>Symbiodinium</taxon>
    </lineage>
</organism>
<comment type="caution">
    <text evidence="2">The sequence shown here is derived from an EMBL/GenBank/DDBJ whole genome shotgun (WGS) entry which is preliminary data.</text>
</comment>
<dbReference type="AlphaFoldDB" id="A0A812J5V9"/>
<gene>
    <name evidence="2" type="primary">BCAT2</name>
    <name evidence="2" type="ORF">SNAT2548_LOCUS5628</name>
</gene>
<dbReference type="NCBIfam" id="NF041278">
    <property type="entry name" value="CmcJ_NvfI_EfuI"/>
    <property type="match status" value="1"/>
</dbReference>
<evidence type="ECO:0000256" key="1">
    <source>
        <dbReference type="ARBA" id="ARBA00023604"/>
    </source>
</evidence>
<evidence type="ECO:0000313" key="3">
    <source>
        <dbReference type="Proteomes" id="UP000604046"/>
    </source>
</evidence>
<accession>A0A812J5V9</accession>
<protein>
    <submittedName>
        <fullName evidence="2">BCAT2 protein</fullName>
    </submittedName>
</protein>
<dbReference type="InterPro" id="IPR044053">
    <property type="entry name" value="AsaB-like"/>
</dbReference>
<dbReference type="Proteomes" id="UP000604046">
    <property type="component" value="Unassembled WGS sequence"/>
</dbReference>
<dbReference type="EMBL" id="CAJNDS010000360">
    <property type="protein sequence ID" value="CAE7197690.1"/>
    <property type="molecule type" value="Genomic_DNA"/>
</dbReference>
<reference evidence="2" key="1">
    <citation type="submission" date="2021-02" db="EMBL/GenBank/DDBJ databases">
        <authorList>
            <person name="Dougan E. K."/>
            <person name="Rhodes N."/>
            <person name="Thang M."/>
            <person name="Chan C."/>
        </authorList>
    </citation>
    <scope>NUCLEOTIDE SEQUENCE</scope>
</reference>
<comment type="similarity">
    <text evidence="1">Belongs to the asaB hydroxylase/desaturase family.</text>
</comment>
<name>A0A812J5V9_9DINO</name>
<dbReference type="OrthoDB" id="1732691at2759"/>